<dbReference type="NCBIfam" id="NF033788">
    <property type="entry name" value="HTH_metalloreg"/>
    <property type="match status" value="1"/>
</dbReference>
<dbReference type="PANTHER" id="PTHR33154">
    <property type="entry name" value="TRANSCRIPTIONAL REGULATOR, ARSR FAMILY"/>
    <property type="match status" value="1"/>
</dbReference>
<dbReference type="PROSITE" id="PS50987">
    <property type="entry name" value="HTH_ARSR_2"/>
    <property type="match status" value="1"/>
</dbReference>
<organism evidence="5">
    <name type="scientific">Sulfurisphaera javensis</name>
    <dbReference type="NCBI Taxonomy" id="2049879"/>
    <lineage>
        <taxon>Archaea</taxon>
        <taxon>Thermoproteota</taxon>
        <taxon>Thermoprotei</taxon>
        <taxon>Sulfolobales</taxon>
        <taxon>Sulfolobaceae</taxon>
        <taxon>Sulfurisphaera</taxon>
    </lineage>
</organism>
<dbReference type="InterPro" id="IPR036388">
    <property type="entry name" value="WH-like_DNA-bd_sf"/>
</dbReference>
<dbReference type="GeneID" id="92353949"/>
<evidence type="ECO:0000259" key="4">
    <source>
        <dbReference type="PROSITE" id="PS50987"/>
    </source>
</evidence>
<accession>A0AAT9GQA2</accession>
<reference evidence="5" key="1">
    <citation type="submission" date="2024-03" db="EMBL/GenBank/DDBJ databases">
        <title>Complete genome sequence of Sulfurisphaera javensis strain KD-1.</title>
        <authorList>
            <person name="Sakai H."/>
            <person name="Nur N."/>
            <person name="Suwanto A."/>
            <person name="Kurosawa N."/>
        </authorList>
    </citation>
    <scope>NUCLEOTIDE SEQUENCE</scope>
    <source>
        <strain evidence="5">KD-1</strain>
    </source>
</reference>
<protein>
    <submittedName>
        <fullName evidence="5">Metalloregulator ArsR/SmtB family transcription factor</fullName>
    </submittedName>
</protein>
<keyword evidence="1" id="KW-0805">Transcription regulation</keyword>
<dbReference type="Pfam" id="PF01022">
    <property type="entry name" value="HTH_5"/>
    <property type="match status" value="1"/>
</dbReference>
<dbReference type="InterPro" id="IPR051081">
    <property type="entry name" value="HTH_MetalResp_TranReg"/>
</dbReference>
<sequence length="116" mass="13251">MEALLTELEMFFSALSDRTRLSITLLLMDKGEMTVDEITKQLRKSQSLISHHLSCLRNCGVVKVRKDGKYSYYSIYDENVRKLITIAINIVKEHSQSILGCEVLAEEKGIKVSEQK</sequence>
<evidence type="ECO:0000256" key="2">
    <source>
        <dbReference type="ARBA" id="ARBA00023125"/>
    </source>
</evidence>
<dbReference type="GO" id="GO:0003700">
    <property type="term" value="F:DNA-binding transcription factor activity"/>
    <property type="evidence" value="ECO:0007669"/>
    <property type="project" value="InterPro"/>
</dbReference>
<dbReference type="Gene3D" id="1.10.10.10">
    <property type="entry name" value="Winged helix-like DNA-binding domain superfamily/Winged helix DNA-binding domain"/>
    <property type="match status" value="1"/>
</dbReference>
<dbReference type="GO" id="GO:0003677">
    <property type="term" value="F:DNA binding"/>
    <property type="evidence" value="ECO:0007669"/>
    <property type="project" value="UniProtKB-KW"/>
</dbReference>
<dbReference type="SMART" id="SM00418">
    <property type="entry name" value="HTH_ARSR"/>
    <property type="match status" value="1"/>
</dbReference>
<gene>
    <name evidence="5" type="ORF">SJAV_10210</name>
</gene>
<dbReference type="PRINTS" id="PR00778">
    <property type="entry name" value="HTHARSR"/>
</dbReference>
<dbReference type="EMBL" id="AP031322">
    <property type="protein sequence ID" value="BFH73077.1"/>
    <property type="molecule type" value="Genomic_DNA"/>
</dbReference>
<dbReference type="RefSeq" id="WP_369611250.1">
    <property type="nucleotide sequence ID" value="NZ_AP031322.1"/>
</dbReference>
<keyword evidence="3" id="KW-0804">Transcription</keyword>
<feature type="domain" description="HTH arsR-type" evidence="4">
    <location>
        <begin position="1"/>
        <end position="95"/>
    </location>
</feature>
<keyword evidence="2" id="KW-0238">DNA-binding</keyword>
<evidence type="ECO:0000256" key="1">
    <source>
        <dbReference type="ARBA" id="ARBA00023015"/>
    </source>
</evidence>
<dbReference type="PANTHER" id="PTHR33154:SF36">
    <property type="entry name" value="TRANSCRIPTIONAL REGULATOR"/>
    <property type="match status" value="1"/>
</dbReference>
<proteinExistence type="predicted"/>
<evidence type="ECO:0000256" key="3">
    <source>
        <dbReference type="ARBA" id="ARBA00023163"/>
    </source>
</evidence>
<name>A0AAT9GQA2_9CREN</name>
<dbReference type="InterPro" id="IPR001845">
    <property type="entry name" value="HTH_ArsR_DNA-bd_dom"/>
</dbReference>
<dbReference type="KEGG" id="sjv:SJAV_10210"/>
<dbReference type="CDD" id="cd00090">
    <property type="entry name" value="HTH_ARSR"/>
    <property type="match status" value="1"/>
</dbReference>
<dbReference type="InterPro" id="IPR036390">
    <property type="entry name" value="WH_DNA-bd_sf"/>
</dbReference>
<evidence type="ECO:0000313" key="5">
    <source>
        <dbReference type="EMBL" id="BFH73077.1"/>
    </source>
</evidence>
<dbReference type="AlphaFoldDB" id="A0AAT9GQA2"/>
<dbReference type="SUPFAM" id="SSF46785">
    <property type="entry name" value="Winged helix' DNA-binding domain"/>
    <property type="match status" value="1"/>
</dbReference>
<dbReference type="InterPro" id="IPR011991">
    <property type="entry name" value="ArsR-like_HTH"/>
</dbReference>